<dbReference type="InterPro" id="IPR033640">
    <property type="entry name" value="FAR_C"/>
</dbReference>
<dbReference type="OrthoDB" id="429813at2759"/>
<comment type="caution">
    <text evidence="8">The sequence shown here is derived from an EMBL/GenBank/DDBJ whole genome shotgun (WGS) entry which is preliminary data.</text>
</comment>
<evidence type="ECO:0000256" key="3">
    <source>
        <dbReference type="ARBA" id="ARBA00023098"/>
    </source>
</evidence>
<dbReference type="InterPro" id="IPR001888">
    <property type="entry name" value="Transposase_1"/>
</dbReference>
<dbReference type="GO" id="GO:0005777">
    <property type="term" value="C:peroxisome"/>
    <property type="evidence" value="ECO:0007669"/>
    <property type="project" value="TreeGrafter"/>
</dbReference>
<evidence type="ECO:0000259" key="7">
    <source>
        <dbReference type="Pfam" id="PF07993"/>
    </source>
</evidence>
<feature type="domain" description="Thioester reductase (TE)" evidence="7">
    <location>
        <begin position="174"/>
        <end position="274"/>
    </location>
</feature>
<dbReference type="Gene3D" id="3.40.50.720">
    <property type="entry name" value="NAD(P)-binding Rossmann-like Domain"/>
    <property type="match status" value="3"/>
</dbReference>
<feature type="compositionally biased region" description="Basic and acidic residues" evidence="5">
    <location>
        <begin position="687"/>
        <end position="702"/>
    </location>
</feature>
<organism evidence="8 9">
    <name type="scientific">Eumeta variegata</name>
    <name type="common">Bagworm moth</name>
    <name type="synonym">Eumeta japonica</name>
    <dbReference type="NCBI Taxonomy" id="151549"/>
    <lineage>
        <taxon>Eukaryota</taxon>
        <taxon>Metazoa</taxon>
        <taxon>Ecdysozoa</taxon>
        <taxon>Arthropoda</taxon>
        <taxon>Hexapoda</taxon>
        <taxon>Insecta</taxon>
        <taxon>Pterygota</taxon>
        <taxon>Neoptera</taxon>
        <taxon>Endopterygota</taxon>
        <taxon>Lepidoptera</taxon>
        <taxon>Glossata</taxon>
        <taxon>Ditrysia</taxon>
        <taxon>Tineoidea</taxon>
        <taxon>Psychidae</taxon>
        <taxon>Oiketicinae</taxon>
        <taxon>Eumeta</taxon>
    </lineage>
</organism>
<dbReference type="Pfam" id="PF03015">
    <property type="entry name" value="Sterile"/>
    <property type="match status" value="1"/>
</dbReference>
<evidence type="ECO:0000256" key="5">
    <source>
        <dbReference type="SAM" id="MobiDB-lite"/>
    </source>
</evidence>
<comment type="similarity">
    <text evidence="1 4">Belongs to the fatty acyl-CoA reductase family.</text>
</comment>
<evidence type="ECO:0000256" key="4">
    <source>
        <dbReference type="RuleBase" id="RU363097"/>
    </source>
</evidence>
<proteinExistence type="inferred from homology"/>
<dbReference type="InterPro" id="IPR026055">
    <property type="entry name" value="FAR"/>
</dbReference>
<dbReference type="InterPro" id="IPR036291">
    <property type="entry name" value="NAD(P)-bd_dom_sf"/>
</dbReference>
<keyword evidence="4" id="KW-0812">Transmembrane</keyword>
<feature type="domain" description="Fatty acyl-CoA reductase C-terminal" evidence="6">
    <location>
        <begin position="566"/>
        <end position="658"/>
    </location>
</feature>
<evidence type="ECO:0000313" key="8">
    <source>
        <dbReference type="EMBL" id="GBP42968.1"/>
    </source>
</evidence>
<dbReference type="PANTHER" id="PTHR11011:SF60">
    <property type="entry name" value="FATTY ACYL-COA REDUCTASE-RELATED"/>
    <property type="match status" value="1"/>
</dbReference>
<evidence type="ECO:0000256" key="2">
    <source>
        <dbReference type="ARBA" id="ARBA00022516"/>
    </source>
</evidence>
<evidence type="ECO:0000259" key="6">
    <source>
        <dbReference type="Pfam" id="PF03015"/>
    </source>
</evidence>
<feature type="transmembrane region" description="Helical" evidence="4">
    <location>
        <begin position="561"/>
        <end position="580"/>
    </location>
</feature>
<comment type="function">
    <text evidence="4">Catalyzes the reduction of fatty acyl-CoA to fatty alcohols.</text>
</comment>
<gene>
    <name evidence="8" type="primary">wat</name>
    <name evidence="8" type="ORF">EVAR_96465_1</name>
</gene>
<dbReference type="InterPro" id="IPR013120">
    <property type="entry name" value="FAR_NAD-bd"/>
</dbReference>
<keyword evidence="4" id="KW-0560">Oxidoreductase</keyword>
<dbReference type="AlphaFoldDB" id="A0A4C1VUZ3"/>
<keyword evidence="3 4" id="KW-0443">Lipid metabolism</keyword>
<evidence type="ECO:0000256" key="1">
    <source>
        <dbReference type="ARBA" id="ARBA00005928"/>
    </source>
</evidence>
<dbReference type="CDD" id="cd09071">
    <property type="entry name" value="FAR_C"/>
    <property type="match status" value="1"/>
</dbReference>
<dbReference type="GO" id="GO:0035336">
    <property type="term" value="P:long-chain fatty-acyl-CoA metabolic process"/>
    <property type="evidence" value="ECO:0007669"/>
    <property type="project" value="TreeGrafter"/>
</dbReference>
<dbReference type="EC" id="1.2.1.84" evidence="4"/>
<name>A0A4C1VUZ3_EUMVA</name>
<dbReference type="EMBL" id="BGZK01000427">
    <property type="protein sequence ID" value="GBP42968.1"/>
    <property type="molecule type" value="Genomic_DNA"/>
</dbReference>
<comment type="catalytic activity">
    <reaction evidence="4">
        <text>a long-chain fatty acyl-CoA + 2 NADPH + 2 H(+) = a long-chain primary fatty alcohol + 2 NADP(+) + CoA</text>
        <dbReference type="Rhea" id="RHEA:52716"/>
        <dbReference type="ChEBI" id="CHEBI:15378"/>
        <dbReference type="ChEBI" id="CHEBI:57287"/>
        <dbReference type="ChEBI" id="CHEBI:57783"/>
        <dbReference type="ChEBI" id="CHEBI:58349"/>
        <dbReference type="ChEBI" id="CHEBI:77396"/>
        <dbReference type="ChEBI" id="CHEBI:83139"/>
        <dbReference type="EC" id="1.2.1.84"/>
    </reaction>
</comment>
<keyword evidence="4" id="KW-0472">Membrane</keyword>
<dbReference type="GO" id="GO:0080019">
    <property type="term" value="F:alcohol-forming very long-chain fatty acyl-CoA reductase activity"/>
    <property type="evidence" value="ECO:0007669"/>
    <property type="project" value="InterPro"/>
</dbReference>
<dbReference type="Proteomes" id="UP000299102">
    <property type="component" value="Unassembled WGS sequence"/>
</dbReference>
<feature type="region of interest" description="Disordered" evidence="5">
    <location>
        <begin position="686"/>
        <end position="712"/>
    </location>
</feature>
<keyword evidence="4" id="KW-0521">NADP</keyword>
<dbReference type="SUPFAM" id="SSF51735">
    <property type="entry name" value="NAD(P)-binding Rossmann-fold domains"/>
    <property type="match status" value="1"/>
</dbReference>
<dbReference type="Pfam" id="PF07993">
    <property type="entry name" value="NAD_binding_4"/>
    <property type="match status" value="2"/>
</dbReference>
<keyword evidence="4" id="KW-1133">Transmembrane helix</keyword>
<sequence>MAQCVQVNIVFHGAATVKFDERLRAAFATNVLAPLHMLKLARDMKHLNLLSHAFIKGMSRPLTSMSSVHAASGFNHPTPSRKLFVQNRGARSSKLSMLDRCGLLTNIVANDRVRDRRLNSIFGAQRNGLTRLRSKTDCSIQPWSKSKTFEFRAPRSNATLSTAEKLPLIIFLMVFMHVSTAYSNCHLDRVEEKFYPMPTKLEELALKLEKLTDDDIERSLPSTISPWPNTYTFTKALAEHELRRNRESLPLAIFRPAIGDPCSTPGTPMMGICNMFINPDLTTTNLRLDGLRDAKEKSFMHYELLPSGKTIHSDLYCQQLMRLEQEVEKKRSELTNRKGVATRGRRAAAGVSGDVTEAVEALTMKEKEVLISTAKEPIPFWIDNLYGPTGAVVGSGSVSKQVGISAVILELVYTKVHQQKSTIRVERLGVWDDASTVSGEYPHRRMYLELSGRSCITDFTSNPSVAVTGFVRTIHCDENVVADVVPVDLVVNCLIAAARDVHIRPPPLEPPIFNYVSSPENKITWREFNDHNLAHTGKYPLGNAIWYIALTFNKSAFMHHLYIIFLHLLPALVFDCLLTCTGHKPKMLKMYKKIHKLLSVLAYFCTHEISFTNTRTVELWRQTSKEDQRIFPFSIAEICWDDYFSQYIRGIRKYIFHDSEDTLPRARRRWTRYVRVTQSVFGLTRDGQTEERNSEERKKEGKPVLGYEGRLL</sequence>
<keyword evidence="9" id="KW-1185">Reference proteome</keyword>
<feature type="domain" description="Thioester reductase (TE)" evidence="7">
    <location>
        <begin position="5"/>
        <end position="52"/>
    </location>
</feature>
<reference evidence="8 9" key="1">
    <citation type="journal article" date="2019" name="Commun. Biol.">
        <title>The bagworm genome reveals a unique fibroin gene that provides high tensile strength.</title>
        <authorList>
            <person name="Kono N."/>
            <person name="Nakamura H."/>
            <person name="Ohtoshi R."/>
            <person name="Tomita M."/>
            <person name="Numata K."/>
            <person name="Arakawa K."/>
        </authorList>
    </citation>
    <scope>NUCLEOTIDE SEQUENCE [LARGE SCALE GENOMIC DNA]</scope>
</reference>
<dbReference type="PANTHER" id="PTHR11011">
    <property type="entry name" value="MALE STERILITY PROTEIN 2-RELATED"/>
    <property type="match status" value="1"/>
</dbReference>
<accession>A0A4C1VUZ3</accession>
<dbReference type="GO" id="GO:0102965">
    <property type="term" value="F:alcohol-forming long-chain fatty acyl-CoA reductase activity"/>
    <property type="evidence" value="ECO:0007669"/>
    <property type="project" value="UniProtKB-EC"/>
</dbReference>
<keyword evidence="2 4" id="KW-0444">Lipid biosynthesis</keyword>
<dbReference type="Pfam" id="PF01359">
    <property type="entry name" value="Transposase_1"/>
    <property type="match status" value="1"/>
</dbReference>
<evidence type="ECO:0000313" key="9">
    <source>
        <dbReference type="Proteomes" id="UP000299102"/>
    </source>
</evidence>
<protein>
    <recommendedName>
        <fullName evidence="4">Fatty acyl-CoA reductase</fullName>
        <ecNumber evidence="4">1.2.1.84</ecNumber>
    </recommendedName>
</protein>
<dbReference type="STRING" id="151549.A0A4C1VUZ3"/>